<keyword evidence="3" id="KW-1185">Reference proteome</keyword>
<dbReference type="EMBL" id="BAAAUF010000074">
    <property type="protein sequence ID" value="GAA3072545.1"/>
    <property type="molecule type" value="Genomic_DNA"/>
</dbReference>
<name>A0ABP6M5K4_9ACTN</name>
<comment type="caution">
    <text evidence="2">The sequence shown here is derived from an EMBL/GenBank/DDBJ whole genome shotgun (WGS) entry which is preliminary data.</text>
</comment>
<sequence length="86" mass="9069">MVERASQPSPIITCVRFGAALERETLPPLASVTPMMLVLPENVRCPGGGDPRWSGAGPPVVILQPEGEPSAVGGWLPRGQEAETPR</sequence>
<evidence type="ECO:0000313" key="3">
    <source>
        <dbReference type="Proteomes" id="UP001501532"/>
    </source>
</evidence>
<protein>
    <submittedName>
        <fullName evidence="2">Uncharacterized protein</fullName>
    </submittedName>
</protein>
<accession>A0ABP6M5K4</accession>
<gene>
    <name evidence="2" type="ORF">GCM10010448_64230</name>
</gene>
<organism evidence="2 3">
    <name type="scientific">Streptomyces glomeratus</name>
    <dbReference type="NCBI Taxonomy" id="284452"/>
    <lineage>
        <taxon>Bacteria</taxon>
        <taxon>Bacillati</taxon>
        <taxon>Actinomycetota</taxon>
        <taxon>Actinomycetes</taxon>
        <taxon>Kitasatosporales</taxon>
        <taxon>Streptomycetaceae</taxon>
        <taxon>Streptomyces</taxon>
    </lineage>
</organism>
<dbReference type="Proteomes" id="UP001501532">
    <property type="component" value="Unassembled WGS sequence"/>
</dbReference>
<evidence type="ECO:0000256" key="1">
    <source>
        <dbReference type="SAM" id="MobiDB-lite"/>
    </source>
</evidence>
<feature type="region of interest" description="Disordered" evidence="1">
    <location>
        <begin position="66"/>
        <end position="86"/>
    </location>
</feature>
<evidence type="ECO:0000313" key="2">
    <source>
        <dbReference type="EMBL" id="GAA3072545.1"/>
    </source>
</evidence>
<proteinExistence type="predicted"/>
<reference evidence="3" key="1">
    <citation type="journal article" date="2019" name="Int. J. Syst. Evol. Microbiol.">
        <title>The Global Catalogue of Microorganisms (GCM) 10K type strain sequencing project: providing services to taxonomists for standard genome sequencing and annotation.</title>
        <authorList>
            <consortium name="The Broad Institute Genomics Platform"/>
            <consortium name="The Broad Institute Genome Sequencing Center for Infectious Disease"/>
            <person name="Wu L."/>
            <person name="Ma J."/>
        </authorList>
    </citation>
    <scope>NUCLEOTIDE SEQUENCE [LARGE SCALE GENOMIC DNA]</scope>
    <source>
        <strain evidence="3">JCM 9091</strain>
    </source>
</reference>